<organism evidence="2 3">
    <name type="scientific">Morus notabilis</name>
    <dbReference type="NCBI Taxonomy" id="981085"/>
    <lineage>
        <taxon>Eukaryota</taxon>
        <taxon>Viridiplantae</taxon>
        <taxon>Streptophyta</taxon>
        <taxon>Embryophyta</taxon>
        <taxon>Tracheophyta</taxon>
        <taxon>Spermatophyta</taxon>
        <taxon>Magnoliopsida</taxon>
        <taxon>eudicotyledons</taxon>
        <taxon>Gunneridae</taxon>
        <taxon>Pentapetalae</taxon>
        <taxon>rosids</taxon>
        <taxon>fabids</taxon>
        <taxon>Rosales</taxon>
        <taxon>Moraceae</taxon>
        <taxon>Moreae</taxon>
        <taxon>Morus</taxon>
    </lineage>
</organism>
<proteinExistence type="predicted"/>
<sequence>MNPQVARTRDTSLNKQGTDRTRPQTGRRLRERPTRPNFHPLEFHHKHILWSSFPSSQSKWSTNEFGFYNL</sequence>
<feature type="region of interest" description="Disordered" evidence="1">
    <location>
        <begin position="1"/>
        <end position="40"/>
    </location>
</feature>
<dbReference type="AlphaFoldDB" id="W9S9V9"/>
<feature type="compositionally biased region" description="Basic and acidic residues" evidence="1">
    <location>
        <begin position="7"/>
        <end position="22"/>
    </location>
</feature>
<reference evidence="3" key="1">
    <citation type="submission" date="2013-01" db="EMBL/GenBank/DDBJ databases">
        <title>Draft Genome Sequence of a Mulberry Tree, Morus notabilis C.K. Schneid.</title>
        <authorList>
            <person name="He N."/>
            <person name="Zhao S."/>
        </authorList>
    </citation>
    <scope>NUCLEOTIDE SEQUENCE</scope>
</reference>
<protein>
    <submittedName>
        <fullName evidence="2">Uncharacterized protein</fullName>
    </submittedName>
</protein>
<name>W9S9V9_9ROSA</name>
<evidence type="ECO:0000313" key="2">
    <source>
        <dbReference type="EMBL" id="EXC21413.1"/>
    </source>
</evidence>
<evidence type="ECO:0000313" key="3">
    <source>
        <dbReference type="Proteomes" id="UP000030645"/>
    </source>
</evidence>
<dbReference type="Proteomes" id="UP000030645">
    <property type="component" value="Unassembled WGS sequence"/>
</dbReference>
<gene>
    <name evidence="2" type="ORF">L484_011855</name>
</gene>
<evidence type="ECO:0000256" key="1">
    <source>
        <dbReference type="SAM" id="MobiDB-lite"/>
    </source>
</evidence>
<keyword evidence="3" id="KW-1185">Reference proteome</keyword>
<dbReference type="EMBL" id="KE345942">
    <property type="protein sequence ID" value="EXC21413.1"/>
    <property type="molecule type" value="Genomic_DNA"/>
</dbReference>
<accession>W9S9V9</accession>